<dbReference type="RefSeq" id="XP_025350237.1">
    <property type="nucleotide sequence ID" value="XM_025489053.1"/>
</dbReference>
<dbReference type="GeneID" id="37010787"/>
<dbReference type="AlphaFoldDB" id="A0A316UCW2"/>
<dbReference type="SUPFAM" id="SSF50685">
    <property type="entry name" value="Barwin-like endoglucanases"/>
    <property type="match status" value="1"/>
</dbReference>
<keyword evidence="5" id="KW-1185">Reference proteome</keyword>
<dbReference type="PANTHER" id="PTHR31836:SF28">
    <property type="entry name" value="SRCR DOMAIN-CONTAINING PROTEIN-RELATED"/>
    <property type="match status" value="1"/>
</dbReference>
<name>A0A316UCW2_9BASI</name>
<feature type="chain" id="PRO_5016284817" description="RlpA-like protein double-psi beta-barrel domain-containing protein" evidence="3">
    <location>
        <begin position="32"/>
        <end position="586"/>
    </location>
</feature>
<protein>
    <recommendedName>
        <fullName evidence="6">RlpA-like protein double-psi beta-barrel domain-containing protein</fullName>
    </recommendedName>
</protein>
<sequence length="586" mass="62448">MANMKNKRSLLALVALALCSAILLCTTPASASPRSHLATSKHSAEFAQQVRDGQEKRLVGELPIVGDLTKELPIPMKREQNKRLVGDLPIVGDLTKDLPVPLKREEKRLVGDLPVVGDLTKELPVPLKRGEKRLVGGLPVVGDLTKDLPIPLKRQQEKRLVGDLLGGTSSEKNTPLVDALVGDHLDLNALTARDDDDDEDDEPLIDALVADHLNLNALTARDGDDDDESLIDGLIGDKLNLNALTARDDEDEEDEPLIDALVGDHLNLNALTARDDEEDDDESLIDTLVGDKLNLNALTARTDSEDKPLIDAIVGDHLNLNALTARSDSEDKPLIDAIVGDHLNLNVLTDSHEKRLIGNALDSLPLVGGKSKATDSKASNTTADGVAPASTASAPVAGKGVAGLLPIRRSGMLGSLTDSLPTKSVPIVGGLLPVRRASDYAEYDTLSERDTIDLAASSGAEKRSQHMGGGKLTWFAGHEMDAPACGGPKPNDGSFIVAVNEKLKGHCGKTVRLSHGGKTLNAKVVDWCGNCPIRHLDASKAVFGYFADLSQGEVHGMDFTFVGDDDPEAHKLGPLDVSVQVHHHHS</sequence>
<reference evidence="4 5" key="1">
    <citation type="journal article" date="2018" name="Mol. Biol. Evol.">
        <title>Broad Genomic Sampling Reveals a Smut Pathogenic Ancestry of the Fungal Clade Ustilaginomycotina.</title>
        <authorList>
            <person name="Kijpornyongpan T."/>
            <person name="Mondo S.J."/>
            <person name="Barry K."/>
            <person name="Sandor L."/>
            <person name="Lee J."/>
            <person name="Lipzen A."/>
            <person name="Pangilinan J."/>
            <person name="LaButti K."/>
            <person name="Hainaut M."/>
            <person name="Henrissat B."/>
            <person name="Grigoriev I.V."/>
            <person name="Spatafora J.W."/>
            <person name="Aime M.C."/>
        </authorList>
    </citation>
    <scope>NUCLEOTIDE SEQUENCE [LARGE SCALE GENOMIC DNA]</scope>
    <source>
        <strain evidence="4 5">MCA 4718</strain>
    </source>
</reference>
<evidence type="ECO:0000313" key="5">
    <source>
        <dbReference type="Proteomes" id="UP000245942"/>
    </source>
</evidence>
<dbReference type="InterPro" id="IPR036908">
    <property type="entry name" value="RlpA-like_sf"/>
</dbReference>
<gene>
    <name evidence="4" type="ORF">BCV69DRAFT_107221</name>
</gene>
<dbReference type="PANTHER" id="PTHR31836">
    <property type="match status" value="1"/>
</dbReference>
<dbReference type="InterPro" id="IPR051477">
    <property type="entry name" value="Expansin_CellWall"/>
</dbReference>
<proteinExistence type="predicted"/>
<evidence type="ECO:0000256" key="1">
    <source>
        <dbReference type="ARBA" id="ARBA00022729"/>
    </source>
</evidence>
<evidence type="ECO:0008006" key="6">
    <source>
        <dbReference type="Google" id="ProtNLM"/>
    </source>
</evidence>
<keyword evidence="1 3" id="KW-0732">Signal</keyword>
<dbReference type="EMBL" id="KZ819322">
    <property type="protein sequence ID" value="PWN23077.1"/>
    <property type="molecule type" value="Genomic_DNA"/>
</dbReference>
<evidence type="ECO:0000256" key="2">
    <source>
        <dbReference type="SAM" id="MobiDB-lite"/>
    </source>
</evidence>
<feature type="region of interest" description="Disordered" evidence="2">
    <location>
        <begin position="368"/>
        <end position="392"/>
    </location>
</feature>
<evidence type="ECO:0000256" key="3">
    <source>
        <dbReference type="SAM" id="SignalP"/>
    </source>
</evidence>
<dbReference type="Proteomes" id="UP000245942">
    <property type="component" value="Unassembled WGS sequence"/>
</dbReference>
<evidence type="ECO:0000313" key="4">
    <source>
        <dbReference type="EMBL" id="PWN23077.1"/>
    </source>
</evidence>
<dbReference type="STRING" id="1684307.A0A316UCW2"/>
<dbReference type="CDD" id="cd22191">
    <property type="entry name" value="DPBB_RlpA_EXP_N-like"/>
    <property type="match status" value="1"/>
</dbReference>
<dbReference type="OrthoDB" id="623670at2759"/>
<organism evidence="4 5">
    <name type="scientific">Pseudomicrostroma glucosiphilum</name>
    <dbReference type="NCBI Taxonomy" id="1684307"/>
    <lineage>
        <taxon>Eukaryota</taxon>
        <taxon>Fungi</taxon>
        <taxon>Dikarya</taxon>
        <taxon>Basidiomycota</taxon>
        <taxon>Ustilaginomycotina</taxon>
        <taxon>Exobasidiomycetes</taxon>
        <taxon>Microstromatales</taxon>
        <taxon>Microstromatales incertae sedis</taxon>
        <taxon>Pseudomicrostroma</taxon>
    </lineage>
</organism>
<dbReference type="Gene3D" id="2.40.40.10">
    <property type="entry name" value="RlpA-like domain"/>
    <property type="match status" value="1"/>
</dbReference>
<accession>A0A316UCW2</accession>
<feature type="signal peptide" evidence="3">
    <location>
        <begin position="1"/>
        <end position="31"/>
    </location>
</feature>